<evidence type="ECO:0000256" key="2">
    <source>
        <dbReference type="ARBA" id="ARBA00022457"/>
    </source>
</evidence>
<evidence type="ECO:0000256" key="7">
    <source>
        <dbReference type="SAM" id="MobiDB-lite"/>
    </source>
</evidence>
<feature type="site" description="Substrate discrimination" evidence="6">
    <location>
        <position position="14"/>
    </location>
</feature>
<evidence type="ECO:0000256" key="1">
    <source>
        <dbReference type="ARBA" id="ARBA00010945"/>
    </source>
</evidence>
<feature type="active site" evidence="6">
    <location>
        <position position="112"/>
    </location>
</feature>
<dbReference type="Gene3D" id="3.30.70.270">
    <property type="match status" value="1"/>
</dbReference>
<comment type="cofactor">
    <cofactor evidence="6">
        <name>Mg(2+)</name>
        <dbReference type="ChEBI" id="CHEBI:18420"/>
    </cofactor>
    <text evidence="6">Binds 2 magnesium ions per subunit.</text>
</comment>
<dbReference type="InterPro" id="IPR036775">
    <property type="entry name" value="DNA_pol_Y-fam_lit_finger_sf"/>
</dbReference>
<dbReference type="EC" id="2.7.7.7" evidence="6"/>
<dbReference type="PROSITE" id="PS50173">
    <property type="entry name" value="UMUC"/>
    <property type="match status" value="1"/>
</dbReference>
<keyword evidence="6" id="KW-0479">Metal-binding</keyword>
<dbReference type="Pfam" id="PF11798">
    <property type="entry name" value="IMS_HHH"/>
    <property type="match status" value="1"/>
</dbReference>
<reference evidence="9" key="1">
    <citation type="submission" date="2020-10" db="EMBL/GenBank/DDBJ databases">
        <authorList>
            <person name="Gilroy R."/>
        </authorList>
    </citation>
    <scope>NUCLEOTIDE SEQUENCE</scope>
    <source>
        <strain evidence="9">CHK188-20938</strain>
    </source>
</reference>
<dbReference type="GO" id="GO:0006261">
    <property type="term" value="P:DNA-templated DNA replication"/>
    <property type="evidence" value="ECO:0007669"/>
    <property type="project" value="UniProtKB-UniRule"/>
</dbReference>
<dbReference type="GO" id="GO:0000287">
    <property type="term" value="F:magnesium ion binding"/>
    <property type="evidence" value="ECO:0007669"/>
    <property type="project" value="UniProtKB-UniRule"/>
</dbReference>
<feature type="compositionally biased region" description="Basic and acidic residues" evidence="7">
    <location>
        <begin position="408"/>
        <end position="419"/>
    </location>
</feature>
<dbReference type="Gene3D" id="1.10.150.20">
    <property type="entry name" value="5' to 3' exonuclease, C-terminal subdomain"/>
    <property type="match status" value="1"/>
</dbReference>
<dbReference type="InterPro" id="IPR043502">
    <property type="entry name" value="DNA/RNA_pol_sf"/>
</dbReference>
<evidence type="ECO:0000313" key="9">
    <source>
        <dbReference type="EMBL" id="HIV24696.1"/>
    </source>
</evidence>
<accession>A0A9D1P2A9</accession>
<keyword evidence="5 6" id="KW-0239">DNA-directed DNA polymerase</keyword>
<dbReference type="GO" id="GO:0006281">
    <property type="term" value="P:DNA repair"/>
    <property type="evidence" value="ECO:0007669"/>
    <property type="project" value="UniProtKB-UniRule"/>
</dbReference>
<keyword evidence="6" id="KW-0238">DNA-binding</keyword>
<dbReference type="GO" id="GO:0003684">
    <property type="term" value="F:damaged DNA binding"/>
    <property type="evidence" value="ECO:0007669"/>
    <property type="project" value="InterPro"/>
</dbReference>
<feature type="binding site" evidence="6">
    <location>
        <position position="111"/>
    </location>
    <ligand>
        <name>Mg(2+)</name>
        <dbReference type="ChEBI" id="CHEBI:18420"/>
    </ligand>
</feature>
<comment type="caution">
    <text evidence="9">The sequence shown here is derived from an EMBL/GenBank/DDBJ whole genome shotgun (WGS) entry which is preliminary data.</text>
</comment>
<keyword evidence="2 6" id="KW-0515">Mutator protein</keyword>
<evidence type="ECO:0000256" key="6">
    <source>
        <dbReference type="HAMAP-Rule" id="MF_01113"/>
    </source>
</evidence>
<feature type="region of interest" description="Disordered" evidence="7">
    <location>
        <begin position="398"/>
        <end position="419"/>
    </location>
</feature>
<protein>
    <recommendedName>
        <fullName evidence="6">DNA polymerase IV</fullName>
        <shortName evidence="6">Pol IV</shortName>
        <ecNumber evidence="6">2.7.7.7</ecNumber>
    </recommendedName>
</protein>
<keyword evidence="6" id="KW-0460">Magnesium</keyword>
<keyword evidence="6" id="KW-0234">DNA repair</keyword>
<dbReference type="InterPro" id="IPR024728">
    <property type="entry name" value="PolY_HhH_motif"/>
</dbReference>
<evidence type="ECO:0000259" key="8">
    <source>
        <dbReference type="PROSITE" id="PS50173"/>
    </source>
</evidence>
<reference evidence="9" key="2">
    <citation type="journal article" date="2021" name="PeerJ">
        <title>Extensive microbial diversity within the chicken gut microbiome revealed by metagenomics and culture.</title>
        <authorList>
            <person name="Gilroy R."/>
            <person name="Ravi A."/>
            <person name="Getino M."/>
            <person name="Pursley I."/>
            <person name="Horton D.L."/>
            <person name="Alikhan N.F."/>
            <person name="Baker D."/>
            <person name="Gharbi K."/>
            <person name="Hall N."/>
            <person name="Watson M."/>
            <person name="Adriaenssens E.M."/>
            <person name="Foster-Nyarko E."/>
            <person name="Jarju S."/>
            <person name="Secka A."/>
            <person name="Antonio M."/>
            <person name="Oren A."/>
            <person name="Chaudhuri R.R."/>
            <person name="La Ragione R."/>
            <person name="Hildebrand F."/>
            <person name="Pallen M.J."/>
        </authorList>
    </citation>
    <scope>NUCLEOTIDE SEQUENCE</scope>
    <source>
        <strain evidence="9">CHK188-20938</strain>
    </source>
</reference>
<evidence type="ECO:0000313" key="10">
    <source>
        <dbReference type="Proteomes" id="UP000824169"/>
    </source>
</evidence>
<dbReference type="CDD" id="cd03586">
    <property type="entry name" value="PolY_Pol_IV_kappa"/>
    <property type="match status" value="1"/>
</dbReference>
<keyword evidence="6" id="KW-0808">Transferase</keyword>
<evidence type="ECO:0000256" key="3">
    <source>
        <dbReference type="ARBA" id="ARBA00022695"/>
    </source>
</evidence>
<dbReference type="GO" id="GO:0005829">
    <property type="term" value="C:cytosol"/>
    <property type="evidence" value="ECO:0007669"/>
    <property type="project" value="TreeGrafter"/>
</dbReference>
<name>A0A9D1P2A9_9FIRM</name>
<evidence type="ECO:0000256" key="5">
    <source>
        <dbReference type="ARBA" id="ARBA00022932"/>
    </source>
</evidence>
<dbReference type="AlphaFoldDB" id="A0A9D1P2A9"/>
<evidence type="ECO:0000256" key="4">
    <source>
        <dbReference type="ARBA" id="ARBA00022763"/>
    </source>
</evidence>
<comment type="subunit">
    <text evidence="6">Monomer.</text>
</comment>
<feature type="domain" description="UmuC" evidence="8">
    <location>
        <begin position="5"/>
        <end position="193"/>
    </location>
</feature>
<dbReference type="InterPro" id="IPR001126">
    <property type="entry name" value="UmuC"/>
</dbReference>
<dbReference type="PANTHER" id="PTHR11076:SF35">
    <property type="entry name" value="DNA REPAIR PROTEIN HOMOLOG YOBH"/>
    <property type="match status" value="1"/>
</dbReference>
<dbReference type="Pfam" id="PF00817">
    <property type="entry name" value="IMS"/>
    <property type="match status" value="1"/>
</dbReference>
<dbReference type="HAMAP" id="MF_01113">
    <property type="entry name" value="DNApol_IV"/>
    <property type="match status" value="1"/>
</dbReference>
<dbReference type="GO" id="GO:0009432">
    <property type="term" value="P:SOS response"/>
    <property type="evidence" value="ECO:0007669"/>
    <property type="project" value="TreeGrafter"/>
</dbReference>
<dbReference type="InterPro" id="IPR050116">
    <property type="entry name" value="DNA_polymerase-Y"/>
</dbReference>
<dbReference type="Gene3D" id="3.30.1490.100">
    <property type="entry name" value="DNA polymerase, Y-family, little finger domain"/>
    <property type="match status" value="1"/>
</dbReference>
<dbReference type="InterPro" id="IPR022880">
    <property type="entry name" value="DNApol_IV"/>
</dbReference>
<dbReference type="SUPFAM" id="SSF56672">
    <property type="entry name" value="DNA/RNA polymerases"/>
    <property type="match status" value="1"/>
</dbReference>
<keyword evidence="3 6" id="KW-0548">Nucleotidyltransferase</keyword>
<comment type="function">
    <text evidence="6">Poorly processive, error-prone DNA polymerase involved in untargeted mutagenesis. Copies undamaged DNA at stalled replication forks, which arise in vivo from mismatched or misaligned primer ends. These misaligned primers can be extended by PolIV. Exhibits no 3'-5' exonuclease (proofreading) activity. May be involved in translesional synthesis, in conjunction with the beta clamp from PolIII.</text>
</comment>
<comment type="similarity">
    <text evidence="1 6">Belongs to the DNA polymerase type-Y family.</text>
</comment>
<dbReference type="EMBL" id="DVOO01000009">
    <property type="protein sequence ID" value="HIV24696.1"/>
    <property type="molecule type" value="Genomic_DNA"/>
</dbReference>
<dbReference type="GO" id="GO:0003887">
    <property type="term" value="F:DNA-directed DNA polymerase activity"/>
    <property type="evidence" value="ECO:0007669"/>
    <property type="project" value="UniProtKB-UniRule"/>
</dbReference>
<sequence length="419" mass="46724">MKKVIFHIDVNSAYLSWSSLKALAEGEKTDYRTVPCVVGGDESKRHGVVLAKSLPAKQYGIRTGESLFEARRKCPVLTILKPDFTTYVKMSRAMFRIFEKYSPDIYQYSIDEAFLDMTGMEELLGTPAEAAGRLKDEIRDNLGFTVNVGISSNYLLAKMASDLEKPDKIHTLFPHEIREKMWPLPVGELFSVGRSAGKKLEKHGVKTIGDLAALDRSRLVSEMGVQGGVIWDYANGIESSPLVQREIKEKSYGSSITTSEDVETCEAACQMLLGLCETVGTRLRLDSMKVSTISVQVTDYNFKKRSHQKSLGHSTDVTAEIYEAACVLMRELWNGTPVRLIGVSGGKAAVEEYEQLSLFTDEKTEKQKKLDRAMDSLKSRFGDDAVVRASLLKNFGRSGGMARAKMKQKLENDRDGRQK</sequence>
<organism evidence="9 10">
    <name type="scientific">Candidatus Scatomonas pullistercoris</name>
    <dbReference type="NCBI Taxonomy" id="2840920"/>
    <lineage>
        <taxon>Bacteria</taxon>
        <taxon>Bacillati</taxon>
        <taxon>Bacillota</taxon>
        <taxon>Clostridia</taxon>
        <taxon>Lachnospirales</taxon>
        <taxon>Lachnospiraceae</taxon>
        <taxon>Lachnospiraceae incertae sedis</taxon>
        <taxon>Candidatus Scatomonas</taxon>
    </lineage>
</organism>
<keyword evidence="6" id="KW-0235">DNA replication</keyword>
<dbReference type="InterPro" id="IPR043128">
    <property type="entry name" value="Rev_trsase/Diguanyl_cyclase"/>
</dbReference>
<comment type="subcellular location">
    <subcellularLocation>
        <location evidence="6">Cytoplasm</location>
    </subcellularLocation>
</comment>
<dbReference type="InterPro" id="IPR017961">
    <property type="entry name" value="DNA_pol_Y-fam_little_finger"/>
</dbReference>
<dbReference type="Gene3D" id="3.40.1170.60">
    <property type="match status" value="1"/>
</dbReference>
<proteinExistence type="inferred from homology"/>
<dbReference type="SUPFAM" id="SSF100879">
    <property type="entry name" value="Lesion bypass DNA polymerase (Y-family), little finger domain"/>
    <property type="match status" value="1"/>
</dbReference>
<gene>
    <name evidence="6" type="primary">dinB</name>
    <name evidence="9" type="ORF">IAB71_02745</name>
</gene>
<feature type="binding site" evidence="6">
    <location>
        <position position="9"/>
    </location>
    <ligand>
        <name>Mg(2+)</name>
        <dbReference type="ChEBI" id="CHEBI:18420"/>
    </ligand>
</feature>
<comment type="catalytic activity">
    <reaction evidence="6">
        <text>DNA(n) + a 2'-deoxyribonucleoside 5'-triphosphate = DNA(n+1) + diphosphate</text>
        <dbReference type="Rhea" id="RHEA:22508"/>
        <dbReference type="Rhea" id="RHEA-COMP:17339"/>
        <dbReference type="Rhea" id="RHEA-COMP:17340"/>
        <dbReference type="ChEBI" id="CHEBI:33019"/>
        <dbReference type="ChEBI" id="CHEBI:61560"/>
        <dbReference type="ChEBI" id="CHEBI:173112"/>
        <dbReference type="EC" id="2.7.7.7"/>
    </reaction>
</comment>
<dbReference type="PANTHER" id="PTHR11076">
    <property type="entry name" value="DNA REPAIR POLYMERASE UMUC / TRANSFERASE FAMILY MEMBER"/>
    <property type="match status" value="1"/>
</dbReference>
<dbReference type="GO" id="GO:0042276">
    <property type="term" value="P:error-prone translesion synthesis"/>
    <property type="evidence" value="ECO:0007669"/>
    <property type="project" value="TreeGrafter"/>
</dbReference>
<dbReference type="Proteomes" id="UP000824169">
    <property type="component" value="Unassembled WGS sequence"/>
</dbReference>
<keyword evidence="6" id="KW-0963">Cytoplasm</keyword>
<keyword evidence="4 6" id="KW-0227">DNA damage</keyword>
<dbReference type="Pfam" id="PF11799">
    <property type="entry name" value="IMS_C"/>
    <property type="match status" value="1"/>
</dbReference>